<reference evidence="3 4" key="1">
    <citation type="submission" date="2018-07" db="EMBL/GenBank/DDBJ databases">
        <title>Draft genome of the type strain Streptomyces armeniacus ATCC 15676.</title>
        <authorList>
            <person name="Labana P."/>
            <person name="Gosse J.T."/>
            <person name="Boddy C.N."/>
        </authorList>
    </citation>
    <scope>NUCLEOTIDE SEQUENCE [LARGE SCALE GENOMIC DNA]</scope>
    <source>
        <strain evidence="3 4">ATCC 15676</strain>
    </source>
</reference>
<gene>
    <name evidence="3" type="ORF">DVA86_21160</name>
</gene>
<dbReference type="AlphaFoldDB" id="A0A345XT22"/>
<dbReference type="CDD" id="cd06170">
    <property type="entry name" value="LuxR_C_like"/>
    <property type="match status" value="1"/>
</dbReference>
<name>A0A345XT22_9ACTN</name>
<feature type="domain" description="HTH luxR-type" evidence="2">
    <location>
        <begin position="301"/>
        <end position="366"/>
    </location>
</feature>
<feature type="compositionally biased region" description="Low complexity" evidence="1">
    <location>
        <begin position="67"/>
        <end position="77"/>
    </location>
</feature>
<dbReference type="EMBL" id="CP031320">
    <property type="protein sequence ID" value="AXK34788.1"/>
    <property type="molecule type" value="Genomic_DNA"/>
</dbReference>
<dbReference type="GO" id="GO:0006355">
    <property type="term" value="P:regulation of DNA-templated transcription"/>
    <property type="evidence" value="ECO:0007669"/>
    <property type="project" value="InterPro"/>
</dbReference>
<dbReference type="InterPro" id="IPR000792">
    <property type="entry name" value="Tscrpt_reg_LuxR_C"/>
</dbReference>
<evidence type="ECO:0000259" key="2">
    <source>
        <dbReference type="PROSITE" id="PS50043"/>
    </source>
</evidence>
<dbReference type="InterPro" id="IPR016032">
    <property type="entry name" value="Sig_transdc_resp-reg_C-effctor"/>
</dbReference>
<dbReference type="KEGG" id="sarm:DVA86_21160"/>
<dbReference type="Proteomes" id="UP000254425">
    <property type="component" value="Chromosome"/>
</dbReference>
<dbReference type="PANTHER" id="PTHR34293">
    <property type="entry name" value="HTH-TYPE TRANSCRIPTIONAL REGULATOR TRMBL2"/>
    <property type="match status" value="1"/>
</dbReference>
<proteinExistence type="predicted"/>
<feature type="region of interest" description="Disordered" evidence="1">
    <location>
        <begin position="62"/>
        <end position="100"/>
    </location>
</feature>
<evidence type="ECO:0000313" key="3">
    <source>
        <dbReference type="EMBL" id="AXK34788.1"/>
    </source>
</evidence>
<dbReference type="InterPro" id="IPR036388">
    <property type="entry name" value="WH-like_DNA-bd_sf"/>
</dbReference>
<dbReference type="Gene3D" id="1.10.10.10">
    <property type="entry name" value="Winged helix-like DNA-binding domain superfamily/Winged helix DNA-binding domain"/>
    <property type="match status" value="1"/>
</dbReference>
<dbReference type="SUPFAM" id="SSF46894">
    <property type="entry name" value="C-terminal effector domain of the bipartite response regulators"/>
    <property type="match status" value="1"/>
</dbReference>
<dbReference type="SMART" id="SM00421">
    <property type="entry name" value="HTH_LUXR"/>
    <property type="match status" value="1"/>
</dbReference>
<dbReference type="PRINTS" id="PR00038">
    <property type="entry name" value="HTHLUXR"/>
</dbReference>
<dbReference type="InterPro" id="IPR051797">
    <property type="entry name" value="TrmB-like"/>
</dbReference>
<sequence length="368" mass="39336">MSSEAAGEESGVWSAVGVSEFEERVYREALRHPGAGPEEWARGVGESGPRVREALDRLAGLGLVELPRTPGRATGAPGTAGPGNPGAPAGPGDESDDPARSADIAAIDPRVAVRDLIRRHEEQFDRLTALATGELARDYDEARLHTEPSRLLEVVVGATEHAVRLRRLYAEAEYEVRVLDTSPYVVDPGLHSEYQSEAMRRGVSFRTVYAIAGLEVPERLAQARRMSSFGEQGRVLPAVPLKLVVVDERTALVPLTRPEYGAGASAVLVHHSALTDALGAVFEAMWRQAAPLGTAGSGVPSATATGELTATEREILTLLAAGLSDNAITRQLGISVRTLRRRIGELQERLGANGRFQAGVLAARRGWI</sequence>
<dbReference type="Pfam" id="PF00196">
    <property type="entry name" value="GerE"/>
    <property type="match status" value="1"/>
</dbReference>
<organism evidence="3 4">
    <name type="scientific">Streptomyces armeniacus</name>
    <dbReference type="NCBI Taxonomy" id="83291"/>
    <lineage>
        <taxon>Bacteria</taxon>
        <taxon>Bacillati</taxon>
        <taxon>Actinomycetota</taxon>
        <taxon>Actinomycetes</taxon>
        <taxon>Kitasatosporales</taxon>
        <taxon>Streptomycetaceae</taxon>
        <taxon>Streptomyces</taxon>
    </lineage>
</organism>
<dbReference type="PROSITE" id="PS50043">
    <property type="entry name" value="HTH_LUXR_2"/>
    <property type="match status" value="1"/>
</dbReference>
<dbReference type="RefSeq" id="WP_208880489.1">
    <property type="nucleotide sequence ID" value="NZ_CP031320.1"/>
</dbReference>
<accession>A0A345XT22</accession>
<evidence type="ECO:0000313" key="4">
    <source>
        <dbReference type="Proteomes" id="UP000254425"/>
    </source>
</evidence>
<dbReference type="PANTHER" id="PTHR34293:SF1">
    <property type="entry name" value="HTH-TYPE TRANSCRIPTIONAL REGULATOR TRMBL2"/>
    <property type="match status" value="1"/>
</dbReference>
<dbReference type="GO" id="GO:0003677">
    <property type="term" value="F:DNA binding"/>
    <property type="evidence" value="ECO:0007669"/>
    <property type="project" value="InterPro"/>
</dbReference>
<keyword evidence="4" id="KW-1185">Reference proteome</keyword>
<evidence type="ECO:0000256" key="1">
    <source>
        <dbReference type="SAM" id="MobiDB-lite"/>
    </source>
</evidence>
<protein>
    <submittedName>
        <fullName evidence="3">Helix-turn-helix transcriptional regulator</fullName>
    </submittedName>
</protein>